<evidence type="ECO:0000256" key="3">
    <source>
        <dbReference type="ARBA" id="ARBA00022692"/>
    </source>
</evidence>
<dbReference type="AlphaFoldDB" id="A0A1H1TFM8"/>
<dbReference type="PROSITE" id="PS51257">
    <property type="entry name" value="PROKAR_LIPOPROTEIN"/>
    <property type="match status" value="1"/>
</dbReference>
<dbReference type="STRING" id="472181.SAMN05216271_2257"/>
<dbReference type="GO" id="GO:0015562">
    <property type="term" value="F:efflux transmembrane transporter activity"/>
    <property type="evidence" value="ECO:0007669"/>
    <property type="project" value="InterPro"/>
</dbReference>
<dbReference type="EMBL" id="LT629763">
    <property type="protein sequence ID" value="SDS59040.1"/>
    <property type="molecule type" value="Genomic_DNA"/>
</dbReference>
<dbReference type="PANTHER" id="PTHR30203">
    <property type="entry name" value="OUTER MEMBRANE CATION EFFLUX PROTEIN"/>
    <property type="match status" value="1"/>
</dbReference>
<dbReference type="GO" id="GO:0009279">
    <property type="term" value="C:cell outer membrane"/>
    <property type="evidence" value="ECO:0007669"/>
    <property type="project" value="UniProtKB-SubCell"/>
</dbReference>
<proteinExistence type="inferred from homology"/>
<dbReference type="NCBIfam" id="TIGR01845">
    <property type="entry name" value="outer_NodT"/>
    <property type="match status" value="1"/>
</dbReference>
<dbReference type="Pfam" id="PF02321">
    <property type="entry name" value="OEP"/>
    <property type="match status" value="2"/>
</dbReference>
<dbReference type="PANTHER" id="PTHR30203:SF25">
    <property type="entry name" value="OUTER MEMBRANE PROTEIN-RELATED"/>
    <property type="match status" value="1"/>
</dbReference>
<dbReference type="InterPro" id="IPR003423">
    <property type="entry name" value="OMP_efflux"/>
</dbReference>
<comment type="similarity">
    <text evidence="1 7">Belongs to the outer membrane factor (OMF) (TC 1.B.17) family.</text>
</comment>
<gene>
    <name evidence="8" type="ORF">SAMN05216271_2257</name>
</gene>
<dbReference type="Proteomes" id="UP000243413">
    <property type="component" value="Chromosome I"/>
</dbReference>
<sequence length="478" mass="51804">MNKRLHRPLQRALPFALSLLVTACAVGPDYQAPAPVQVDRFSQASNSQLDPAAEQRFWAGFNDPILAGLVKRTLAGNLDLQTLLARYQSAEALLRGARRERWPSVRAQGGAAEQHLAEVERSTPDQQRVEQYSAGLVASWELDFYGRLARAVEASEAELQASAADLQALQVALTGQLASSYFALRGQQQLLAVARQNVALQQESLDIVSARLEAGRGTEFDRLRAAAELDSLRALVPQREAAVQLSMHRLAVLTGQPPAALNALLAEERPMPAVVAEVPVGTPAQVLRRRPDIQAAERRLAAATAQVGVATADLFPRFTLGALLGSVAGSGSDLFTAGAESRRVSLGIDWTFLDVEGVRARIAAADARGAERLAQYQQTVLNALEETENGLVNVRQSQRRSDWLQTATESAEQAVEQARLRYEQGYIEYFEVLDTEQALTAVRSDLVQSRIDAAVAMVSVYQAIAGAPVMDAEPLAQR</sequence>
<keyword evidence="7" id="KW-0732">Signal</keyword>
<keyword evidence="4 7" id="KW-0564">Palmitate</keyword>
<dbReference type="Gene3D" id="1.20.1600.10">
    <property type="entry name" value="Outer membrane efflux proteins (OEP)"/>
    <property type="match status" value="1"/>
</dbReference>
<organism evidence="8 9">
    <name type="scientific">Halopseudomonas sabulinigri</name>
    <dbReference type="NCBI Taxonomy" id="472181"/>
    <lineage>
        <taxon>Bacteria</taxon>
        <taxon>Pseudomonadati</taxon>
        <taxon>Pseudomonadota</taxon>
        <taxon>Gammaproteobacteria</taxon>
        <taxon>Pseudomonadales</taxon>
        <taxon>Pseudomonadaceae</taxon>
        <taxon>Halopseudomonas</taxon>
    </lineage>
</organism>
<dbReference type="RefSeq" id="WP_092286675.1">
    <property type="nucleotide sequence ID" value="NZ_LT629763.1"/>
</dbReference>
<evidence type="ECO:0000256" key="7">
    <source>
        <dbReference type="RuleBase" id="RU362097"/>
    </source>
</evidence>
<name>A0A1H1TFM8_9GAMM</name>
<keyword evidence="7" id="KW-0472">Membrane</keyword>
<feature type="chain" id="PRO_5009029229" evidence="7">
    <location>
        <begin position="24"/>
        <end position="478"/>
    </location>
</feature>
<evidence type="ECO:0000313" key="8">
    <source>
        <dbReference type="EMBL" id="SDS59040.1"/>
    </source>
</evidence>
<protein>
    <submittedName>
        <fullName evidence="8">Outer membrane protein, multidrug efflux system</fullName>
    </submittedName>
</protein>
<reference evidence="9" key="1">
    <citation type="submission" date="2016-10" db="EMBL/GenBank/DDBJ databases">
        <authorList>
            <person name="Varghese N."/>
            <person name="Submissions S."/>
        </authorList>
    </citation>
    <scope>NUCLEOTIDE SEQUENCE [LARGE SCALE GENOMIC DNA]</scope>
    <source>
        <strain evidence="9">JCM 14963</strain>
    </source>
</reference>
<evidence type="ECO:0000256" key="4">
    <source>
        <dbReference type="ARBA" id="ARBA00023139"/>
    </source>
</evidence>
<evidence type="ECO:0000313" key="9">
    <source>
        <dbReference type="Proteomes" id="UP000243413"/>
    </source>
</evidence>
<dbReference type="OrthoDB" id="9770517at2"/>
<dbReference type="SUPFAM" id="SSF56954">
    <property type="entry name" value="Outer membrane efflux proteins (OEP)"/>
    <property type="match status" value="1"/>
</dbReference>
<evidence type="ECO:0000256" key="1">
    <source>
        <dbReference type="ARBA" id="ARBA00007613"/>
    </source>
</evidence>
<keyword evidence="5" id="KW-0998">Cell outer membrane</keyword>
<evidence type="ECO:0000256" key="2">
    <source>
        <dbReference type="ARBA" id="ARBA00022452"/>
    </source>
</evidence>
<dbReference type="Gene3D" id="2.20.200.10">
    <property type="entry name" value="Outer membrane efflux proteins (OEP)"/>
    <property type="match status" value="1"/>
</dbReference>
<evidence type="ECO:0000256" key="6">
    <source>
        <dbReference type="ARBA" id="ARBA00023288"/>
    </source>
</evidence>
<accession>A0A1H1TFM8</accession>
<keyword evidence="6 7" id="KW-0449">Lipoprotein</keyword>
<comment type="subcellular location">
    <subcellularLocation>
        <location evidence="7">Cell outer membrane</location>
        <topology evidence="7">Lipid-anchor</topology>
    </subcellularLocation>
</comment>
<evidence type="ECO:0000256" key="5">
    <source>
        <dbReference type="ARBA" id="ARBA00023237"/>
    </source>
</evidence>
<keyword evidence="2 7" id="KW-1134">Transmembrane beta strand</keyword>
<dbReference type="InterPro" id="IPR010131">
    <property type="entry name" value="MdtP/NodT-like"/>
</dbReference>
<keyword evidence="3 7" id="KW-0812">Transmembrane</keyword>
<feature type="signal peptide" evidence="7">
    <location>
        <begin position="1"/>
        <end position="23"/>
    </location>
</feature>